<keyword evidence="1" id="KW-0732">Signal</keyword>
<protein>
    <submittedName>
        <fullName evidence="2">WG containing repeat-containing protein</fullName>
    </submittedName>
</protein>
<reference evidence="2 3" key="1">
    <citation type="submission" date="2016-10" db="EMBL/GenBank/DDBJ databases">
        <authorList>
            <person name="de Groot N.N."/>
        </authorList>
    </citation>
    <scope>NUCLEOTIDE SEQUENCE [LARGE SCALE GENOMIC DNA]</scope>
    <source>
        <strain evidence="2 3">DSM 21039</strain>
    </source>
</reference>
<feature type="chain" id="PRO_5011616808" evidence="1">
    <location>
        <begin position="19"/>
        <end position="422"/>
    </location>
</feature>
<sequence>MKHIFYLLLCCLALPAIAQNRYYPYAEGAKWGLTDENLAVLVTPQFDTSFRFVDNKFAIVKKQQHYGLISPDGNMILPCDYEALSYFGMNAGTAQLQGKYQLLNFTTGKPISAFVFDKLNDYSYNDAIILLVTQAGKKYFLNIFTGQPLNPKGYDDASFLRSYNNRGTIKTGNKYGLIDLRTGAIVLPVKYDKLETAWQNGNKILVATTGKLNTWFDEQGVVVPQPKKEKPAKTKAKKEEEMVATLEETVMEAPVEATVDGPEMKKDIYIYNQGNNKWKLTLENRPLYTSGETEILNTFDLNGYTNLQKLSYDPYSRDIPSVTLKAVKDGKTGIINPAGNVLAPFQYDDIIYTGNYYKTIRNNKIGILGRDLSEITPPVLQNIYASDPYLRAWLVEMPNGKKGYMDMKSGKIFIPGIQLTSN</sequence>
<name>A0A1H7Q3N9_9BACT</name>
<gene>
    <name evidence="2" type="ORF">SAMN04488505_102241</name>
</gene>
<feature type="signal peptide" evidence="1">
    <location>
        <begin position="1"/>
        <end position="18"/>
    </location>
</feature>
<evidence type="ECO:0000313" key="3">
    <source>
        <dbReference type="Proteomes" id="UP000198984"/>
    </source>
</evidence>
<dbReference type="InterPro" id="IPR032774">
    <property type="entry name" value="WG_beta_rep"/>
</dbReference>
<evidence type="ECO:0000256" key="1">
    <source>
        <dbReference type="SAM" id="SignalP"/>
    </source>
</evidence>
<dbReference type="PANTHER" id="PTHR37841">
    <property type="entry name" value="GLR2918 PROTEIN"/>
    <property type="match status" value="1"/>
</dbReference>
<keyword evidence="3" id="KW-1185">Reference proteome</keyword>
<dbReference type="Pfam" id="PF14903">
    <property type="entry name" value="WG_beta_rep"/>
    <property type="match status" value="3"/>
</dbReference>
<dbReference type="Proteomes" id="UP000198984">
    <property type="component" value="Unassembled WGS sequence"/>
</dbReference>
<dbReference type="OrthoDB" id="623514at2"/>
<evidence type="ECO:0000313" key="2">
    <source>
        <dbReference type="EMBL" id="SEL42486.1"/>
    </source>
</evidence>
<proteinExistence type="predicted"/>
<accession>A0A1H7Q3N9</accession>
<dbReference type="PANTHER" id="PTHR37841:SF1">
    <property type="entry name" value="DUF3298 DOMAIN-CONTAINING PROTEIN"/>
    <property type="match status" value="1"/>
</dbReference>
<organism evidence="2 3">
    <name type="scientific">Chitinophaga rupis</name>
    <dbReference type="NCBI Taxonomy" id="573321"/>
    <lineage>
        <taxon>Bacteria</taxon>
        <taxon>Pseudomonadati</taxon>
        <taxon>Bacteroidota</taxon>
        <taxon>Chitinophagia</taxon>
        <taxon>Chitinophagales</taxon>
        <taxon>Chitinophagaceae</taxon>
        <taxon>Chitinophaga</taxon>
    </lineage>
</organism>
<dbReference type="EMBL" id="FOBB01000002">
    <property type="protein sequence ID" value="SEL42486.1"/>
    <property type="molecule type" value="Genomic_DNA"/>
</dbReference>
<dbReference type="RefSeq" id="WP_089909133.1">
    <property type="nucleotide sequence ID" value="NZ_FOBB01000002.1"/>
</dbReference>
<dbReference type="AlphaFoldDB" id="A0A1H7Q3N9"/>
<dbReference type="STRING" id="573321.SAMN04488505_102241"/>